<dbReference type="PANTHER" id="PTHR23389:SF6">
    <property type="entry name" value="REPLICATION FACTOR C SUBUNIT 1"/>
    <property type="match status" value="1"/>
</dbReference>
<dbReference type="STRING" id="282301.A0A267DSE6"/>
<feature type="region of interest" description="Disordered" evidence="2">
    <location>
        <begin position="109"/>
        <end position="274"/>
    </location>
</feature>
<feature type="compositionally biased region" description="Acidic residues" evidence="2">
    <location>
        <begin position="484"/>
        <end position="505"/>
    </location>
</feature>
<reference evidence="3 4" key="1">
    <citation type="submission" date="2017-06" db="EMBL/GenBank/DDBJ databases">
        <title>A platform for efficient transgenesis in Macrostomum lignano, a flatworm model organism for stem cell research.</title>
        <authorList>
            <person name="Berezikov E."/>
        </authorList>
    </citation>
    <scope>NUCLEOTIDE SEQUENCE [LARGE SCALE GENOMIC DNA]</scope>
    <source>
        <strain evidence="3">DV1</strain>
        <tissue evidence="3">Whole organism</tissue>
    </source>
</reference>
<feature type="region of interest" description="Disordered" evidence="2">
    <location>
        <begin position="476"/>
        <end position="506"/>
    </location>
</feature>
<comment type="caution">
    <text evidence="3">The sequence shown here is derived from an EMBL/GenBank/DDBJ whole genome shotgun (WGS) entry which is preliminary data.</text>
</comment>
<evidence type="ECO:0008006" key="5">
    <source>
        <dbReference type="Google" id="ProtNLM"/>
    </source>
</evidence>
<keyword evidence="4" id="KW-1185">Reference proteome</keyword>
<accession>A0A267DSE6</accession>
<feature type="compositionally biased region" description="Low complexity" evidence="2">
    <location>
        <begin position="188"/>
        <end position="202"/>
    </location>
</feature>
<feature type="non-terminal residue" evidence="3">
    <location>
        <position position="1"/>
    </location>
</feature>
<protein>
    <recommendedName>
        <fullName evidence="5">ATPase AAA-type core domain-containing protein</fullName>
    </recommendedName>
</protein>
<feature type="region of interest" description="Disordered" evidence="2">
    <location>
        <begin position="564"/>
        <end position="609"/>
    </location>
</feature>
<evidence type="ECO:0000313" key="4">
    <source>
        <dbReference type="Proteomes" id="UP000215902"/>
    </source>
</evidence>
<dbReference type="InterPro" id="IPR027417">
    <property type="entry name" value="P-loop_NTPase"/>
</dbReference>
<name>A0A267DSE6_9PLAT</name>
<dbReference type="AlphaFoldDB" id="A0A267DSE6"/>
<dbReference type="GO" id="GO:0005634">
    <property type="term" value="C:nucleus"/>
    <property type="evidence" value="ECO:0007669"/>
    <property type="project" value="TreeGrafter"/>
</dbReference>
<feature type="compositionally biased region" description="Low complexity" evidence="2">
    <location>
        <begin position="220"/>
        <end position="233"/>
    </location>
</feature>
<dbReference type="PANTHER" id="PTHR23389">
    <property type="entry name" value="CHROMOSOME TRANSMISSION FIDELITY FACTOR 18"/>
    <property type="match status" value="1"/>
</dbReference>
<organism evidence="3 4">
    <name type="scientific">Macrostomum lignano</name>
    <dbReference type="NCBI Taxonomy" id="282301"/>
    <lineage>
        <taxon>Eukaryota</taxon>
        <taxon>Metazoa</taxon>
        <taxon>Spiralia</taxon>
        <taxon>Lophotrochozoa</taxon>
        <taxon>Platyhelminthes</taxon>
        <taxon>Rhabditophora</taxon>
        <taxon>Macrostomorpha</taxon>
        <taxon>Macrostomida</taxon>
        <taxon>Macrostomidae</taxon>
        <taxon>Macrostomum</taxon>
    </lineage>
</organism>
<dbReference type="Proteomes" id="UP000215902">
    <property type="component" value="Unassembled WGS sequence"/>
</dbReference>
<feature type="compositionally biased region" description="Polar residues" evidence="2">
    <location>
        <begin position="137"/>
        <end position="149"/>
    </location>
</feature>
<feature type="compositionally biased region" description="Low complexity" evidence="2">
    <location>
        <begin position="110"/>
        <end position="128"/>
    </location>
</feature>
<evidence type="ECO:0000313" key="3">
    <source>
        <dbReference type="EMBL" id="PAA51499.1"/>
    </source>
</evidence>
<dbReference type="OrthoDB" id="9996895at2759"/>
<proteinExistence type="predicted"/>
<gene>
    <name evidence="3" type="ORF">BOX15_Mlig001179g3</name>
</gene>
<keyword evidence="1" id="KW-0235">DNA replication</keyword>
<dbReference type="GO" id="GO:0003677">
    <property type="term" value="F:DNA binding"/>
    <property type="evidence" value="ECO:0007669"/>
    <property type="project" value="TreeGrafter"/>
</dbReference>
<evidence type="ECO:0000256" key="1">
    <source>
        <dbReference type="ARBA" id="ARBA00022705"/>
    </source>
</evidence>
<sequence length="967" mass="103552">KLPMRSITDFFNRTNNKANSAAPVHSVSQEPEKTNECIVIIEDEEDTVPASLMTQSQSPLHSPNAKADHLNVDSVRQEPTAAASVAAFDLLGSQTSRVQDNLPTEACLISSDSSSSSSDASESCQSDSGASTDDESSCSPRQPADSTCNRPRAAHIEEITFDTFQSAVAEPTWQKNSPTGKEEKAEQNKPAQAAAAATKMAALFDPATWRTRRRPKDDLPSNSTTSPATQQPQTRRHRRRQASPTAMPSVTTKPAEPSPPKKPAPSAADRARFFASDFRPAAMKKSAAPAANLGDKQSAPTKGLACPWPANWNVHVGWKPLPSNGDAADYSFRLLDAEDAAEPPSLQSDFEPSDRSLFLLGSNDDELGSGCLATVCLARLSTDADVRAAEIAATVVKVATDLPDADRRFSTLKSALTVATGSGDARQRGLADLLAPKSVADIVDGGEDPRRLADWLHGWDRRQRLLRRERARKRRRRRGFAESGSDEDSYYDDDDSDSDSGDDEAEAKAALIEGPGKTCLSYALAAELGLQVFEVNTNERRQGKQLLDRLQEAAICSQVGRQRLDAAPATASPSAGNTSGKKRRSVAMATSDRRQSKRQRRDGPVSVPKVVNTPALSRVTVTNACLLLFDDADTLLEDEAGFHRLLALVCSVARKPALVTVRSAASLRRQAASAGSGHHLAAAPLFRLRPATPAAVSGFARLAAAALGWRLEADGAAALADSCGHRLGRLLHELHYRLFPAVSIDSESQAVQFTVSTGEQLDRSPLARLSAEPLLLDSPSQPDNRLDSLLALADAADAGRLADRLRLGRRLPQPDCIADGVADELPTDGAEAAVDFVGDLGERLGRRLLTDSVAAARRRLGVTMATEPARAGTADSTDAAVPLRRDLGRRGGRFETLDIEAFLRYTAWLHAAVADADALAAPVARSSRSRTRAGAGPLMYTDRIGMLLSGEAKRYLLELGCRLMNGC</sequence>
<dbReference type="EMBL" id="NIVC01003416">
    <property type="protein sequence ID" value="PAA51499.1"/>
    <property type="molecule type" value="Genomic_DNA"/>
</dbReference>
<evidence type="ECO:0000256" key="2">
    <source>
        <dbReference type="SAM" id="MobiDB-lite"/>
    </source>
</evidence>
<dbReference type="GO" id="GO:0006260">
    <property type="term" value="P:DNA replication"/>
    <property type="evidence" value="ECO:0007669"/>
    <property type="project" value="UniProtKB-KW"/>
</dbReference>
<feature type="compositionally biased region" description="Low complexity" evidence="2">
    <location>
        <begin position="264"/>
        <end position="274"/>
    </location>
</feature>
<dbReference type="Gene3D" id="3.40.50.300">
    <property type="entry name" value="P-loop containing nucleotide triphosphate hydrolases"/>
    <property type="match status" value="1"/>
</dbReference>